<dbReference type="InterPro" id="IPR017972">
    <property type="entry name" value="Cyt_P450_CS"/>
</dbReference>
<comment type="caution">
    <text evidence="1">The sequence shown here is derived from an EMBL/GenBank/DDBJ whole genome shotgun (WGS) entry which is preliminary data.</text>
</comment>
<organism evidence="1 2">
    <name type="scientific">Elysia crispata</name>
    <name type="common">lettuce slug</name>
    <dbReference type="NCBI Taxonomy" id="231223"/>
    <lineage>
        <taxon>Eukaryota</taxon>
        <taxon>Metazoa</taxon>
        <taxon>Spiralia</taxon>
        <taxon>Lophotrochozoa</taxon>
        <taxon>Mollusca</taxon>
        <taxon>Gastropoda</taxon>
        <taxon>Heterobranchia</taxon>
        <taxon>Euthyneura</taxon>
        <taxon>Panpulmonata</taxon>
        <taxon>Sacoglossa</taxon>
        <taxon>Placobranchoidea</taxon>
        <taxon>Plakobranchidae</taxon>
        <taxon>Elysia</taxon>
    </lineage>
</organism>
<dbReference type="Proteomes" id="UP001283361">
    <property type="component" value="Unassembled WGS sequence"/>
</dbReference>
<keyword evidence="2" id="KW-1185">Reference proteome</keyword>
<dbReference type="AlphaFoldDB" id="A0AAE1B8Q3"/>
<accession>A0AAE1B8Q3</accession>
<dbReference type="GO" id="GO:0005506">
    <property type="term" value="F:iron ion binding"/>
    <property type="evidence" value="ECO:0007669"/>
    <property type="project" value="InterPro"/>
</dbReference>
<protein>
    <submittedName>
        <fullName evidence="1">Uncharacterized protein</fullName>
    </submittedName>
</protein>
<proteinExistence type="predicted"/>
<gene>
    <name evidence="1" type="ORF">RRG08_062880</name>
</gene>
<dbReference type="GO" id="GO:0016705">
    <property type="term" value="F:oxidoreductase activity, acting on paired donors, with incorporation or reduction of molecular oxygen"/>
    <property type="evidence" value="ECO:0007669"/>
    <property type="project" value="InterPro"/>
</dbReference>
<dbReference type="PROSITE" id="PS00086">
    <property type="entry name" value="CYTOCHROME_P450"/>
    <property type="match status" value="1"/>
</dbReference>
<name>A0AAE1B8Q3_9GAST</name>
<evidence type="ECO:0000313" key="2">
    <source>
        <dbReference type="Proteomes" id="UP001283361"/>
    </source>
</evidence>
<reference evidence="1" key="1">
    <citation type="journal article" date="2023" name="G3 (Bethesda)">
        <title>A reference genome for the long-term kleptoplast-retaining sea slug Elysia crispata morphotype clarki.</title>
        <authorList>
            <person name="Eastman K.E."/>
            <person name="Pendleton A.L."/>
            <person name="Shaikh M.A."/>
            <person name="Suttiyut T."/>
            <person name="Ogas R."/>
            <person name="Tomko P."/>
            <person name="Gavelis G."/>
            <person name="Widhalm J.R."/>
            <person name="Wisecaver J.H."/>
        </authorList>
    </citation>
    <scope>NUCLEOTIDE SEQUENCE</scope>
    <source>
        <strain evidence="1">ECLA1</strain>
    </source>
</reference>
<dbReference type="EMBL" id="JAWDGP010000288">
    <property type="protein sequence ID" value="KAK3801637.1"/>
    <property type="molecule type" value="Genomic_DNA"/>
</dbReference>
<evidence type="ECO:0000313" key="1">
    <source>
        <dbReference type="EMBL" id="KAK3801637.1"/>
    </source>
</evidence>
<sequence>MIRVMSNQFVEAVLNRSRTDTQELQVSLNKEILERKNAQLHVQLLTFQIQNQTIPPPFSTGGHRCIGCVEVSVRKSGTHWEVLTHFTQTADVHCRKTLEMSVQCLKREPVEHRVVTLYGGIDVVQCRGGLREFLSPSSVSGARFTAETRERAVQGIVEEWVTNVHGRFLAHVLYPLTDSDTIRVHKNDYIMPVAPEEDVEFIHRLGTVGEDGTMTFVEVALVLVSEGSPLEAPGTALGDGWMFVASNALPYSRGRAGITLWHTPGSVLGLADH</sequence>